<protein>
    <recommendedName>
        <fullName evidence="5">Cold shock domain-containing protein</fullName>
    </recommendedName>
</protein>
<organism evidence="1 3">
    <name type="scientific">Aliarcobacter skirrowii CCUG 10374</name>
    <dbReference type="NCBI Taxonomy" id="1032239"/>
    <lineage>
        <taxon>Bacteria</taxon>
        <taxon>Pseudomonadati</taxon>
        <taxon>Campylobacterota</taxon>
        <taxon>Epsilonproteobacteria</taxon>
        <taxon>Campylobacterales</taxon>
        <taxon>Arcobacteraceae</taxon>
        <taxon>Aliarcobacter</taxon>
    </lineage>
</organism>
<dbReference type="AlphaFoldDB" id="A0AAD0SKT4"/>
<accession>A0AAD0SKT4</accession>
<reference evidence="2 4" key="1">
    <citation type="submission" date="2017-09" db="EMBL/GenBank/DDBJ databases">
        <title>Genomics of the genus Arcobacter.</title>
        <authorList>
            <person name="Perez-Cataluna A."/>
            <person name="Figueras M.J."/>
            <person name="Salas-Masso N."/>
        </authorList>
    </citation>
    <scope>NUCLEOTIDE SEQUENCE [LARGE SCALE GENOMIC DNA]</scope>
    <source>
        <strain evidence="2 4">LMG 6621</strain>
    </source>
</reference>
<gene>
    <name evidence="1" type="ORF">ASKIR_0704</name>
    <name evidence="2" type="ORF">CP959_00195</name>
</gene>
<evidence type="ECO:0000313" key="2">
    <source>
        <dbReference type="EMBL" id="RXI26555.1"/>
    </source>
</evidence>
<dbReference type="RefSeq" id="WP_066350971.1">
    <property type="nucleotide sequence ID" value="NZ_CP032099.1"/>
</dbReference>
<sequence length="116" mass="13763">MFGKIIAFNKKDKNGFIIDENGKSHYFDEKYLTKDTDVSVIKEGVEVQFDLNEIGSNYFQISNLELKKEIIQKKEDDLEYWNNLMKKNTTKEEDFEEWFSNDIANDPNGLQYYIGR</sequence>
<keyword evidence="4" id="KW-1185">Reference proteome</keyword>
<reference evidence="1 3" key="2">
    <citation type="submission" date="2018-08" db="EMBL/GenBank/DDBJ databases">
        <title>Complete genome of the Arcobacter skirrowii type strain LMG 6621.</title>
        <authorList>
            <person name="Miller W.G."/>
            <person name="Yee E."/>
            <person name="Bono J.L."/>
        </authorList>
    </citation>
    <scope>NUCLEOTIDE SEQUENCE [LARGE SCALE GENOMIC DNA]</scope>
    <source>
        <strain evidence="1 3">CCUG 10374</strain>
    </source>
</reference>
<proteinExistence type="predicted"/>
<evidence type="ECO:0000313" key="1">
    <source>
        <dbReference type="EMBL" id="AXX84529.1"/>
    </source>
</evidence>
<evidence type="ECO:0000313" key="4">
    <source>
        <dbReference type="Proteomes" id="UP000290580"/>
    </source>
</evidence>
<evidence type="ECO:0000313" key="3">
    <source>
        <dbReference type="Proteomes" id="UP000262029"/>
    </source>
</evidence>
<dbReference type="EMBL" id="CP032099">
    <property type="protein sequence ID" value="AXX84529.1"/>
    <property type="molecule type" value="Genomic_DNA"/>
</dbReference>
<dbReference type="Proteomes" id="UP000290580">
    <property type="component" value="Unassembled WGS sequence"/>
</dbReference>
<evidence type="ECO:0008006" key="5">
    <source>
        <dbReference type="Google" id="ProtNLM"/>
    </source>
</evidence>
<dbReference type="EMBL" id="NXIC01000001">
    <property type="protein sequence ID" value="RXI26555.1"/>
    <property type="molecule type" value="Genomic_DNA"/>
</dbReference>
<dbReference type="GeneID" id="61750456"/>
<dbReference type="InterPro" id="IPR012340">
    <property type="entry name" value="NA-bd_OB-fold"/>
</dbReference>
<name>A0AAD0SKT4_9BACT</name>
<dbReference type="Proteomes" id="UP000262029">
    <property type="component" value="Chromosome"/>
</dbReference>
<dbReference type="Gene3D" id="2.40.50.140">
    <property type="entry name" value="Nucleic acid-binding proteins"/>
    <property type="match status" value="1"/>
</dbReference>